<feature type="transmembrane region" description="Helical" evidence="7">
    <location>
        <begin position="477"/>
        <end position="497"/>
    </location>
</feature>
<evidence type="ECO:0000256" key="7">
    <source>
        <dbReference type="SAM" id="Phobius"/>
    </source>
</evidence>
<dbReference type="Proteomes" id="UP000198859">
    <property type="component" value="Chromosome I"/>
</dbReference>
<keyword evidence="7" id="KW-0812">Transmembrane</keyword>
<feature type="transmembrane region" description="Helical" evidence="7">
    <location>
        <begin position="425"/>
        <end position="442"/>
    </location>
</feature>
<feature type="domain" description="Histidine kinase/HSP90-like ATPase" evidence="8">
    <location>
        <begin position="303"/>
        <end position="391"/>
    </location>
</feature>
<dbReference type="Pfam" id="PF02518">
    <property type="entry name" value="HATPase_c"/>
    <property type="match status" value="1"/>
</dbReference>
<keyword evidence="3" id="KW-0808">Transferase</keyword>
<dbReference type="GO" id="GO:0000160">
    <property type="term" value="P:phosphorelay signal transduction system"/>
    <property type="evidence" value="ECO:0007669"/>
    <property type="project" value="UniProtKB-KW"/>
</dbReference>
<dbReference type="InterPro" id="IPR050482">
    <property type="entry name" value="Sensor_HK_TwoCompSys"/>
</dbReference>
<name>A0A1H1UJR9_9ACTN</name>
<keyword evidence="4 9" id="KW-0418">Kinase</keyword>
<dbReference type="InterPro" id="IPR036890">
    <property type="entry name" value="HATPase_C_sf"/>
</dbReference>
<reference evidence="10" key="1">
    <citation type="submission" date="2016-10" db="EMBL/GenBank/DDBJ databases">
        <authorList>
            <person name="Varghese N."/>
            <person name="Submissions S."/>
        </authorList>
    </citation>
    <scope>NUCLEOTIDE SEQUENCE [LARGE SCALE GENOMIC DNA]</scope>
    <source>
        <strain evidence="10">DSM 22127</strain>
    </source>
</reference>
<feature type="transmembrane region" description="Helical" evidence="7">
    <location>
        <begin position="18"/>
        <end position="38"/>
    </location>
</feature>
<dbReference type="EMBL" id="LT629757">
    <property type="protein sequence ID" value="SDS72725.1"/>
    <property type="molecule type" value="Genomic_DNA"/>
</dbReference>
<gene>
    <name evidence="9" type="ORF">SAMN04488570_2546</name>
</gene>
<dbReference type="SUPFAM" id="SSF55874">
    <property type="entry name" value="ATPase domain of HSP90 chaperone/DNA topoisomerase II/histidine kinase"/>
    <property type="match status" value="1"/>
</dbReference>
<dbReference type="Gene3D" id="3.30.565.10">
    <property type="entry name" value="Histidine kinase-like ATPase, C-terminal domain"/>
    <property type="match status" value="1"/>
</dbReference>
<organism evidence="9 10">
    <name type="scientific">Nocardioides scoriae</name>
    <dbReference type="NCBI Taxonomy" id="642780"/>
    <lineage>
        <taxon>Bacteria</taxon>
        <taxon>Bacillati</taxon>
        <taxon>Actinomycetota</taxon>
        <taxon>Actinomycetes</taxon>
        <taxon>Propionibacteriales</taxon>
        <taxon>Nocardioidaceae</taxon>
        <taxon>Nocardioides</taxon>
    </lineage>
</organism>
<evidence type="ECO:0000256" key="4">
    <source>
        <dbReference type="ARBA" id="ARBA00022777"/>
    </source>
</evidence>
<evidence type="ECO:0000313" key="9">
    <source>
        <dbReference type="EMBL" id="SDS72725.1"/>
    </source>
</evidence>
<dbReference type="OrthoDB" id="3680214at2"/>
<feature type="transmembrane region" description="Helical" evidence="7">
    <location>
        <begin position="50"/>
        <end position="67"/>
    </location>
</feature>
<dbReference type="RefSeq" id="WP_091730236.1">
    <property type="nucleotide sequence ID" value="NZ_LT629757.1"/>
</dbReference>
<evidence type="ECO:0000256" key="2">
    <source>
        <dbReference type="ARBA" id="ARBA00012438"/>
    </source>
</evidence>
<dbReference type="PANTHER" id="PTHR24421">
    <property type="entry name" value="NITRATE/NITRITE SENSOR PROTEIN NARX-RELATED"/>
    <property type="match status" value="1"/>
</dbReference>
<keyword evidence="10" id="KW-1185">Reference proteome</keyword>
<dbReference type="AlphaFoldDB" id="A0A1H1UJR9"/>
<evidence type="ECO:0000259" key="8">
    <source>
        <dbReference type="Pfam" id="PF02518"/>
    </source>
</evidence>
<dbReference type="STRING" id="642780.SAMN04488570_2546"/>
<keyword evidence="7" id="KW-0472">Membrane</keyword>
<feature type="transmembrane region" description="Helical" evidence="7">
    <location>
        <begin position="503"/>
        <end position="521"/>
    </location>
</feature>
<dbReference type="EC" id="2.7.13.3" evidence="2"/>
<feature type="transmembrane region" description="Helical" evidence="7">
    <location>
        <begin position="448"/>
        <end position="465"/>
    </location>
</feature>
<evidence type="ECO:0000256" key="6">
    <source>
        <dbReference type="SAM" id="MobiDB-lite"/>
    </source>
</evidence>
<proteinExistence type="predicted"/>
<feature type="region of interest" description="Disordered" evidence="6">
    <location>
        <begin position="756"/>
        <end position="780"/>
    </location>
</feature>
<feature type="transmembrane region" description="Helical" evidence="7">
    <location>
        <begin position="147"/>
        <end position="169"/>
    </location>
</feature>
<dbReference type="CDD" id="cd16917">
    <property type="entry name" value="HATPase_UhpB-NarQ-NarX-like"/>
    <property type="match status" value="1"/>
</dbReference>
<protein>
    <recommendedName>
        <fullName evidence="2">histidine kinase</fullName>
        <ecNumber evidence="2">2.7.13.3</ecNumber>
    </recommendedName>
</protein>
<evidence type="ECO:0000313" key="10">
    <source>
        <dbReference type="Proteomes" id="UP000198859"/>
    </source>
</evidence>
<keyword evidence="7" id="KW-1133">Transmembrane helix</keyword>
<feature type="transmembrane region" description="Helical" evidence="7">
    <location>
        <begin position="106"/>
        <end position="135"/>
    </location>
</feature>
<evidence type="ECO:0000256" key="1">
    <source>
        <dbReference type="ARBA" id="ARBA00000085"/>
    </source>
</evidence>
<evidence type="ECO:0000256" key="3">
    <source>
        <dbReference type="ARBA" id="ARBA00022679"/>
    </source>
</evidence>
<feature type="transmembrane region" description="Helical" evidence="7">
    <location>
        <begin position="556"/>
        <end position="577"/>
    </location>
</feature>
<evidence type="ECO:0000256" key="5">
    <source>
        <dbReference type="ARBA" id="ARBA00023012"/>
    </source>
</evidence>
<keyword evidence="5" id="KW-0902">Two-component regulatory system</keyword>
<dbReference type="InterPro" id="IPR003594">
    <property type="entry name" value="HATPase_dom"/>
</dbReference>
<dbReference type="PANTHER" id="PTHR24421:SF10">
    <property type="entry name" value="NITRATE_NITRITE SENSOR PROTEIN NARQ"/>
    <property type="match status" value="1"/>
</dbReference>
<feature type="transmembrane region" description="Helical" evidence="7">
    <location>
        <begin position="528"/>
        <end position="544"/>
    </location>
</feature>
<comment type="catalytic activity">
    <reaction evidence="1">
        <text>ATP + protein L-histidine = ADP + protein N-phospho-L-histidine.</text>
        <dbReference type="EC" id="2.7.13.3"/>
    </reaction>
</comment>
<sequence>MAAGTAPRAALAATRRGLLLPLCLVGGLMSVGTLATALSAGPLPGSGAHVLALGTGLVGVLTWLALARPREQTSPAVAVALVVTTLAFQVTTVASEGPLLFFTQIGLALALLADVVALGAALLVPLVVVCLGAGVLLETPDDVVDSYVLLALNVAMLATAQALVSTLLATARRTDTTTRELTAVEVERQRRELARTFEGRVRRVLHDDVLAALRSVIDTPVPPGPAGEQQADGVRRECARALDALDEAAGAGPATGAAPDAGGPTPLEGVLDRLVRASPVDVDLDLDPAVAAVRVPAEVLEALEGAAGEAMRNVDRHAGVDRARLRVSPVATGLRVVVEDAGTGVPAGPDEAPGFGLTESIGSRLVEVGGAAEVGPRPGGGTRVELRWPAPAAPSSRAARRSATLRATYEGAVTHTGMLQVLGRIAYPLLAGHLVVALTYSHDAPHPVLLHLAAAAYAVWTWACVRRLRERPPTLRMGVAYAVAAPLSVLVVLPLTGPGTTEGFASWPISIATVPMVLLVFTLPRRYVALYTLPSLLVVVALVARDPEASLVGSLGALNATTTPVVISSLFGGAIRASGRRLGRERRELARTQARERSAELLEAARRRHLEHARSDVAPFMRDVATGVLPLTEEVRDRARALALETRDHLYAPGFFDEEGRRRARGFRDRGGRLDLRAGVSDELLPTAPRALLGELLASLPGHHRVTLSPPTPISAGRLSVVPSVPADDLSRWRRAFPALSWQHDDFVTTALFEVTRPDADRGPRSGGAAPPPATATQVP</sequence>
<dbReference type="GO" id="GO:0004673">
    <property type="term" value="F:protein histidine kinase activity"/>
    <property type="evidence" value="ECO:0007669"/>
    <property type="project" value="UniProtKB-EC"/>
</dbReference>
<accession>A0A1H1UJR9</accession>